<evidence type="ECO:0000256" key="1">
    <source>
        <dbReference type="ARBA" id="ARBA00004761"/>
    </source>
</evidence>
<evidence type="ECO:0000313" key="12">
    <source>
        <dbReference type="Proteomes" id="UP000249696"/>
    </source>
</evidence>
<dbReference type="EMBL" id="QLLN01000011">
    <property type="protein sequence ID" value="RAJ05857.1"/>
    <property type="molecule type" value="Genomic_DNA"/>
</dbReference>
<dbReference type="CDD" id="cd02021">
    <property type="entry name" value="GntK"/>
    <property type="match status" value="1"/>
</dbReference>
<name>A0A327QW17_9FLAO</name>
<dbReference type="NCBIfam" id="TIGR01313">
    <property type="entry name" value="therm_gnt_kin"/>
    <property type="match status" value="1"/>
</dbReference>
<dbReference type="OrthoDB" id="9813917at2"/>
<evidence type="ECO:0000256" key="5">
    <source>
        <dbReference type="ARBA" id="ARBA00022741"/>
    </source>
</evidence>
<evidence type="ECO:0000313" key="11">
    <source>
        <dbReference type="EMBL" id="RAJ05857.1"/>
    </source>
</evidence>
<dbReference type="InterPro" id="IPR006001">
    <property type="entry name" value="Therm_gnt_kin"/>
</dbReference>
<comment type="caution">
    <text evidence="11">The sequence shown here is derived from an EMBL/GenBank/DDBJ whole genome shotgun (WGS) entry which is preliminary data.</text>
</comment>
<dbReference type="Gene3D" id="3.40.50.300">
    <property type="entry name" value="P-loop containing nucleotide triphosphate hydrolases"/>
    <property type="match status" value="1"/>
</dbReference>
<dbReference type="Proteomes" id="UP000249696">
    <property type="component" value="Unassembled WGS sequence"/>
</dbReference>
<dbReference type="PANTHER" id="PTHR43442:SF3">
    <property type="entry name" value="GLUCONOKINASE-RELATED"/>
    <property type="match status" value="1"/>
</dbReference>
<dbReference type="PANTHER" id="PTHR43442">
    <property type="entry name" value="GLUCONOKINASE-RELATED"/>
    <property type="match status" value="1"/>
</dbReference>
<dbReference type="GO" id="GO:0005524">
    <property type="term" value="F:ATP binding"/>
    <property type="evidence" value="ECO:0007669"/>
    <property type="project" value="UniProtKB-KW"/>
</dbReference>
<sequence>MTLSNKNILFVIGVSGTGKSTIAKLLAEKLNLPFFDGDDFHSEANIKKMSKKIPLTDEDRYGWLVTLNKLAVNNQETGAVIVCSALKESYRKLLENKIEEKVVWISLESSFELLLERLQKRKGHFMPAELLKSQMDTFEPPTNAIKISIEPSPQEIVDQILKEYETK</sequence>
<dbReference type="InterPro" id="IPR027417">
    <property type="entry name" value="P-loop_NTPase"/>
</dbReference>
<accession>A0A327QW17</accession>
<keyword evidence="4 10" id="KW-0808">Transferase</keyword>
<keyword evidence="8" id="KW-0311">Gluconate utilization</keyword>
<dbReference type="PRINTS" id="PR01100">
    <property type="entry name" value="SHIKIMTKNASE"/>
</dbReference>
<keyword evidence="5 10" id="KW-0547">Nucleotide-binding</keyword>
<evidence type="ECO:0000256" key="6">
    <source>
        <dbReference type="ARBA" id="ARBA00022777"/>
    </source>
</evidence>
<keyword evidence="12" id="KW-1185">Reference proteome</keyword>
<dbReference type="FunFam" id="3.40.50.300:FF:000522">
    <property type="entry name" value="Gluconokinase"/>
    <property type="match status" value="1"/>
</dbReference>
<dbReference type="Pfam" id="PF01202">
    <property type="entry name" value="SKI"/>
    <property type="match status" value="1"/>
</dbReference>
<evidence type="ECO:0000256" key="10">
    <source>
        <dbReference type="RuleBase" id="RU363066"/>
    </source>
</evidence>
<evidence type="ECO:0000256" key="4">
    <source>
        <dbReference type="ARBA" id="ARBA00022679"/>
    </source>
</evidence>
<dbReference type="GO" id="GO:0046316">
    <property type="term" value="F:gluconokinase activity"/>
    <property type="evidence" value="ECO:0007669"/>
    <property type="project" value="UniProtKB-EC"/>
</dbReference>
<dbReference type="AlphaFoldDB" id="A0A327QW17"/>
<proteinExistence type="inferred from homology"/>
<evidence type="ECO:0000256" key="9">
    <source>
        <dbReference type="ARBA" id="ARBA00048090"/>
    </source>
</evidence>
<dbReference type="GO" id="GO:0019521">
    <property type="term" value="P:D-gluconate metabolic process"/>
    <property type="evidence" value="ECO:0007669"/>
    <property type="project" value="UniProtKB-KW"/>
</dbReference>
<protein>
    <recommendedName>
        <fullName evidence="3 10">Gluconokinase</fullName>
        <ecNumber evidence="3 10">2.7.1.12</ecNumber>
    </recommendedName>
</protein>
<reference evidence="11 12" key="1">
    <citation type="submission" date="2018-06" db="EMBL/GenBank/DDBJ databases">
        <title>Genomic Encyclopedia of Archaeal and Bacterial Type Strains, Phase II (KMG-II): from individual species to whole genera.</title>
        <authorList>
            <person name="Goeker M."/>
        </authorList>
    </citation>
    <scope>NUCLEOTIDE SEQUENCE [LARGE SCALE GENOMIC DNA]</scope>
    <source>
        <strain evidence="11 12">DSM 23522</strain>
    </source>
</reference>
<dbReference type="InterPro" id="IPR031322">
    <property type="entry name" value="Shikimate/glucono_kinase"/>
</dbReference>
<organism evidence="11 12">
    <name type="scientific">Arenibacter echinorum</name>
    <dbReference type="NCBI Taxonomy" id="440515"/>
    <lineage>
        <taxon>Bacteria</taxon>
        <taxon>Pseudomonadati</taxon>
        <taxon>Bacteroidota</taxon>
        <taxon>Flavobacteriia</taxon>
        <taxon>Flavobacteriales</taxon>
        <taxon>Flavobacteriaceae</taxon>
        <taxon>Arenibacter</taxon>
    </lineage>
</organism>
<comment type="pathway">
    <text evidence="1">Carbohydrate acid metabolism.</text>
</comment>
<dbReference type="SUPFAM" id="SSF52540">
    <property type="entry name" value="P-loop containing nucleoside triphosphate hydrolases"/>
    <property type="match status" value="1"/>
</dbReference>
<comment type="catalytic activity">
    <reaction evidence="9 10">
        <text>D-gluconate + ATP = 6-phospho-D-gluconate + ADP + H(+)</text>
        <dbReference type="Rhea" id="RHEA:19433"/>
        <dbReference type="ChEBI" id="CHEBI:15378"/>
        <dbReference type="ChEBI" id="CHEBI:18391"/>
        <dbReference type="ChEBI" id="CHEBI:30616"/>
        <dbReference type="ChEBI" id="CHEBI:58759"/>
        <dbReference type="ChEBI" id="CHEBI:456216"/>
        <dbReference type="EC" id="2.7.1.12"/>
    </reaction>
</comment>
<keyword evidence="7 10" id="KW-0067">ATP-binding</keyword>
<dbReference type="GO" id="GO:0005737">
    <property type="term" value="C:cytoplasm"/>
    <property type="evidence" value="ECO:0007669"/>
    <property type="project" value="TreeGrafter"/>
</dbReference>
<evidence type="ECO:0000256" key="8">
    <source>
        <dbReference type="ARBA" id="ARBA00023064"/>
    </source>
</evidence>
<evidence type="ECO:0000256" key="7">
    <source>
        <dbReference type="ARBA" id="ARBA00022840"/>
    </source>
</evidence>
<evidence type="ECO:0000256" key="2">
    <source>
        <dbReference type="ARBA" id="ARBA00008420"/>
    </source>
</evidence>
<dbReference type="RefSeq" id="WP_111625514.1">
    <property type="nucleotide sequence ID" value="NZ_QLLN01000011.1"/>
</dbReference>
<keyword evidence="6 10" id="KW-0418">Kinase</keyword>
<gene>
    <name evidence="11" type="ORF">LV92_04205</name>
</gene>
<comment type="similarity">
    <text evidence="2 10">Belongs to the gluconokinase GntK/GntV family.</text>
</comment>
<evidence type="ECO:0000256" key="3">
    <source>
        <dbReference type="ARBA" id="ARBA00012054"/>
    </source>
</evidence>
<dbReference type="EC" id="2.7.1.12" evidence="3 10"/>